<evidence type="ECO:0000313" key="2">
    <source>
        <dbReference type="WBParaSite" id="PDA_v2.g20338.t1"/>
    </source>
</evidence>
<organism evidence="1 2">
    <name type="scientific">Panagrolaimus davidi</name>
    <dbReference type="NCBI Taxonomy" id="227884"/>
    <lineage>
        <taxon>Eukaryota</taxon>
        <taxon>Metazoa</taxon>
        <taxon>Ecdysozoa</taxon>
        <taxon>Nematoda</taxon>
        <taxon>Chromadorea</taxon>
        <taxon>Rhabditida</taxon>
        <taxon>Tylenchina</taxon>
        <taxon>Panagrolaimomorpha</taxon>
        <taxon>Panagrolaimoidea</taxon>
        <taxon>Panagrolaimidae</taxon>
        <taxon>Panagrolaimus</taxon>
    </lineage>
</organism>
<accession>A0A914PP58</accession>
<dbReference type="AlphaFoldDB" id="A0A914PP58"/>
<proteinExistence type="predicted"/>
<dbReference type="WBParaSite" id="PDA_v2.g20338.t1">
    <property type="protein sequence ID" value="PDA_v2.g20338.t1"/>
    <property type="gene ID" value="PDA_v2.g20338"/>
</dbReference>
<keyword evidence="1" id="KW-1185">Reference proteome</keyword>
<reference evidence="2" key="1">
    <citation type="submission" date="2022-11" db="UniProtKB">
        <authorList>
            <consortium name="WormBaseParasite"/>
        </authorList>
    </citation>
    <scope>IDENTIFICATION</scope>
</reference>
<name>A0A914PP58_9BILA</name>
<protein>
    <submittedName>
        <fullName evidence="2">Uncharacterized protein</fullName>
    </submittedName>
</protein>
<sequence>MPSSLPLTTEITVTSVGEDEELSTTAVVIPIALTTDMVKTKQEQTSQTANENKVMSTTLIAENNDVTTIIPMTVTSSEATTDAIKTGSENVVKITEIPIASTPGIIAAIIAHGSTVVPVSEATQFVTDTAPEATNSIESEEVTTTEAQTISANLPKQTVVSIIINNEEKEEQHASTIVNVDATTIISETIEPSESTTAAAPISIAPLVNSQSIAPVAPLGDGQIVEDGSTTVEPVDKTTILLVESSSKSENVTKIPLTTVETKDAPVVPVIISNEENKIEPTTEIPQTTVITVEQTTPANAENIDATTILDKTVITPGDTTTTAAPVSIGEGQIVVGGSSTAEPRYETTVVLPESLQESIKKVSLTTFETKEATILPVMVAAEEKILKTTTETPENIVMTVEQTTPFNAENIDVTTIIPETESTTVSGPISIAPLEISQSIAPIAPLGEGQIVEGGITTSEPILESTIVETAKSTEIPVNSQTGVTSVVLVVLSSEQPATTLDKNDEQKEAKTVVAITTVLPLESSSAAFNLDENVPVVMVNNQNAAQSTSAPLEGDGVNPNAETSPAIIASAVTTLPSEINIKTVSTTKSVEVEEATNANENVAITEIPVVTSTGIIAGIIAHGSTVEPVTVKEVIETNIATTISPEASTPEIQTSTTKAEILPVIIESKEKTAEPTTSVPQTTKLQQLKRLPFQICNK</sequence>
<dbReference type="Proteomes" id="UP000887578">
    <property type="component" value="Unplaced"/>
</dbReference>
<evidence type="ECO:0000313" key="1">
    <source>
        <dbReference type="Proteomes" id="UP000887578"/>
    </source>
</evidence>